<feature type="compositionally biased region" description="Polar residues" evidence="1">
    <location>
        <begin position="65"/>
        <end position="100"/>
    </location>
</feature>
<name>A0A1C7MBK7_GRIFR</name>
<proteinExistence type="predicted"/>
<feature type="chain" id="PRO_5008889046" evidence="2">
    <location>
        <begin position="23"/>
        <end position="254"/>
    </location>
</feature>
<sequence length="254" mass="28706">MIIIQCLHLISVSILYIGFRDSQSPLHNVGEKSMPILDLAYEVQLKKNLTAGPSERNLQRPPARMSTSGTFSVVSSATETRASDFDTSNLSAPQSPSRSTTELEDDSGRVPQLDDIKTEYHPSSKHPTEICRFDEYGHQNTTSFALPQVREDPWQPFRTRLDYEFGEIAQEAALNQKQTDALIRLFHKCASGQDSFTLSNHAELQKTWELAKHKMTPFEKTSFTVPYKNTEQEFDHLISHGMLRGSSNTMAQIL</sequence>
<accession>A0A1C7MBK7</accession>
<gene>
    <name evidence="3" type="ORF">A0H81_05715</name>
</gene>
<evidence type="ECO:0000313" key="3">
    <source>
        <dbReference type="EMBL" id="OBZ74321.1"/>
    </source>
</evidence>
<dbReference type="OrthoDB" id="2795925at2759"/>
<organism evidence="3 4">
    <name type="scientific">Grifola frondosa</name>
    <name type="common">Maitake</name>
    <name type="synonym">Polyporus frondosus</name>
    <dbReference type="NCBI Taxonomy" id="5627"/>
    <lineage>
        <taxon>Eukaryota</taxon>
        <taxon>Fungi</taxon>
        <taxon>Dikarya</taxon>
        <taxon>Basidiomycota</taxon>
        <taxon>Agaricomycotina</taxon>
        <taxon>Agaricomycetes</taxon>
        <taxon>Polyporales</taxon>
        <taxon>Grifolaceae</taxon>
        <taxon>Grifola</taxon>
    </lineage>
</organism>
<evidence type="ECO:0000256" key="2">
    <source>
        <dbReference type="SAM" id="SignalP"/>
    </source>
</evidence>
<feature type="compositionally biased region" description="Basic and acidic residues" evidence="1">
    <location>
        <begin position="106"/>
        <end position="126"/>
    </location>
</feature>
<protein>
    <submittedName>
        <fullName evidence="3">Uncharacterized protein</fullName>
    </submittedName>
</protein>
<dbReference type="EMBL" id="LUGG01000005">
    <property type="protein sequence ID" value="OBZ74321.1"/>
    <property type="molecule type" value="Genomic_DNA"/>
</dbReference>
<feature type="signal peptide" evidence="2">
    <location>
        <begin position="1"/>
        <end position="22"/>
    </location>
</feature>
<dbReference type="AlphaFoldDB" id="A0A1C7MBK7"/>
<evidence type="ECO:0000313" key="4">
    <source>
        <dbReference type="Proteomes" id="UP000092993"/>
    </source>
</evidence>
<dbReference type="Proteomes" id="UP000092993">
    <property type="component" value="Unassembled WGS sequence"/>
</dbReference>
<comment type="caution">
    <text evidence="3">The sequence shown here is derived from an EMBL/GenBank/DDBJ whole genome shotgun (WGS) entry which is preliminary data.</text>
</comment>
<keyword evidence="2" id="KW-0732">Signal</keyword>
<evidence type="ECO:0000256" key="1">
    <source>
        <dbReference type="SAM" id="MobiDB-lite"/>
    </source>
</evidence>
<dbReference type="STRING" id="5627.A0A1C7MBK7"/>
<feature type="region of interest" description="Disordered" evidence="1">
    <location>
        <begin position="51"/>
        <end position="126"/>
    </location>
</feature>
<keyword evidence="4" id="KW-1185">Reference proteome</keyword>
<reference evidence="3 4" key="1">
    <citation type="submission" date="2016-03" db="EMBL/GenBank/DDBJ databases">
        <title>Whole genome sequencing of Grifola frondosa 9006-11.</title>
        <authorList>
            <person name="Min B."/>
            <person name="Park H."/>
            <person name="Kim J.-G."/>
            <person name="Cho H."/>
            <person name="Oh Y.-L."/>
            <person name="Kong W.-S."/>
            <person name="Choi I.-G."/>
        </authorList>
    </citation>
    <scope>NUCLEOTIDE SEQUENCE [LARGE SCALE GENOMIC DNA]</scope>
    <source>
        <strain evidence="3 4">9006-11</strain>
    </source>
</reference>